<sequence length="356" mass="39242">PIDTASNILWVVSEICIFPFGNACGNRTTNFFNTSLSNTITSDFEDFIIINNQIFGPTTFGLPKDNQTVGIALSMNDSIGGTITFGEIDLNYITDDNSASKIVNNLPGGNFSSSFALMDCNISDFFDLSFEISNQKWRLPPSIISNGGVNGTDKCESIITGGADNSYWVFGSAFITVQVGIVVQVPDHDTKCLIIKSSEEFQSFSVDNISSDLPLHFYFYTKPPLNNTWCDGTFTTITSELKADTAINPWTITRRDYSVRVGVKVRVPSGTLFLKVSSVAIIHDGVSDGTIDIVDYSVHNVDSSGYFDLDQYTAYSGHHFSFYAFDKNPTAFSDFPIKTVEFLPLNLTTDPWPVEM</sequence>
<protein>
    <submittedName>
        <fullName evidence="2">34172_t:CDS:1</fullName>
    </submittedName>
</protein>
<dbReference type="Pfam" id="PF00026">
    <property type="entry name" value="Asp"/>
    <property type="match status" value="1"/>
</dbReference>
<dbReference type="InterPro" id="IPR033121">
    <property type="entry name" value="PEPTIDASE_A1"/>
</dbReference>
<comment type="caution">
    <text evidence="2">The sequence shown here is derived from an EMBL/GenBank/DDBJ whole genome shotgun (WGS) entry which is preliminary data.</text>
</comment>
<evidence type="ECO:0000313" key="2">
    <source>
        <dbReference type="EMBL" id="CAG8792322.1"/>
    </source>
</evidence>
<dbReference type="EMBL" id="CAJVQB010019795">
    <property type="protein sequence ID" value="CAG8792322.1"/>
    <property type="molecule type" value="Genomic_DNA"/>
</dbReference>
<accession>A0ABN7VQJ3</accession>
<dbReference type="Gene3D" id="2.40.70.10">
    <property type="entry name" value="Acid Proteases"/>
    <property type="match status" value="1"/>
</dbReference>
<dbReference type="SUPFAM" id="SSF50630">
    <property type="entry name" value="Acid proteases"/>
    <property type="match status" value="1"/>
</dbReference>
<organism evidence="2 3">
    <name type="scientific">Gigaspora margarita</name>
    <dbReference type="NCBI Taxonomy" id="4874"/>
    <lineage>
        <taxon>Eukaryota</taxon>
        <taxon>Fungi</taxon>
        <taxon>Fungi incertae sedis</taxon>
        <taxon>Mucoromycota</taxon>
        <taxon>Glomeromycotina</taxon>
        <taxon>Glomeromycetes</taxon>
        <taxon>Diversisporales</taxon>
        <taxon>Gigasporaceae</taxon>
        <taxon>Gigaspora</taxon>
    </lineage>
</organism>
<gene>
    <name evidence="2" type="ORF">GMARGA_LOCUS21432</name>
</gene>
<reference evidence="2 3" key="1">
    <citation type="submission" date="2021-06" db="EMBL/GenBank/DDBJ databases">
        <authorList>
            <person name="Kallberg Y."/>
            <person name="Tangrot J."/>
            <person name="Rosling A."/>
        </authorList>
    </citation>
    <scope>NUCLEOTIDE SEQUENCE [LARGE SCALE GENOMIC DNA]</scope>
    <source>
        <strain evidence="2 3">120-4 pot B 10/14</strain>
    </source>
</reference>
<proteinExistence type="predicted"/>
<feature type="non-terminal residue" evidence="2">
    <location>
        <position position="1"/>
    </location>
</feature>
<evidence type="ECO:0000259" key="1">
    <source>
        <dbReference type="Pfam" id="PF00026"/>
    </source>
</evidence>
<feature type="domain" description="Peptidase A1" evidence="1">
    <location>
        <begin position="95"/>
        <end position="177"/>
    </location>
</feature>
<evidence type="ECO:0000313" key="3">
    <source>
        <dbReference type="Proteomes" id="UP000789901"/>
    </source>
</evidence>
<name>A0ABN7VQJ3_GIGMA</name>
<dbReference type="InterPro" id="IPR021109">
    <property type="entry name" value="Peptidase_aspartic_dom_sf"/>
</dbReference>
<dbReference type="Proteomes" id="UP000789901">
    <property type="component" value="Unassembled WGS sequence"/>
</dbReference>
<keyword evidence="3" id="KW-1185">Reference proteome</keyword>